<dbReference type="PROSITE" id="PS50075">
    <property type="entry name" value="CARRIER"/>
    <property type="match status" value="4"/>
</dbReference>
<dbReference type="InterPro" id="IPR001242">
    <property type="entry name" value="Condensation_dom"/>
</dbReference>
<evidence type="ECO:0000256" key="4">
    <source>
        <dbReference type="ARBA" id="ARBA00022553"/>
    </source>
</evidence>
<evidence type="ECO:0000256" key="7">
    <source>
        <dbReference type="ARBA" id="ARBA00023194"/>
    </source>
</evidence>
<dbReference type="GO" id="GO:0005829">
    <property type="term" value="C:cytosol"/>
    <property type="evidence" value="ECO:0007669"/>
    <property type="project" value="TreeGrafter"/>
</dbReference>
<evidence type="ECO:0000256" key="6">
    <source>
        <dbReference type="ARBA" id="ARBA00022737"/>
    </source>
</evidence>
<feature type="domain" description="Carrier" evidence="9">
    <location>
        <begin position="2070"/>
        <end position="2145"/>
    </location>
</feature>
<feature type="region of interest" description="Disordered" evidence="8">
    <location>
        <begin position="2050"/>
        <end position="2074"/>
    </location>
</feature>
<dbReference type="InterPro" id="IPR036736">
    <property type="entry name" value="ACP-like_sf"/>
</dbReference>
<protein>
    <submittedName>
        <fullName evidence="10">Amino acid adenylation domain protein</fullName>
    </submittedName>
</protein>
<dbReference type="PROSITE" id="PS00012">
    <property type="entry name" value="PHOSPHOPANTETHEINE"/>
    <property type="match status" value="3"/>
</dbReference>
<keyword evidence="3" id="KW-0596">Phosphopantetheine</keyword>
<dbReference type="InterPro" id="IPR025110">
    <property type="entry name" value="AMP-bd_C"/>
</dbReference>
<dbReference type="Gene3D" id="2.30.38.10">
    <property type="entry name" value="Luciferase, Domain 3"/>
    <property type="match status" value="1"/>
</dbReference>
<keyword evidence="11" id="KW-1185">Reference proteome</keyword>
<feature type="domain" description="Carrier" evidence="9">
    <location>
        <begin position="1004"/>
        <end position="1079"/>
    </location>
</feature>
<dbReference type="KEGG" id="svl:Strvi_8778"/>
<dbReference type="GO" id="GO:0008610">
    <property type="term" value="P:lipid biosynthetic process"/>
    <property type="evidence" value="ECO:0007669"/>
    <property type="project" value="UniProtKB-ARBA"/>
</dbReference>
<dbReference type="Pfam" id="PF00668">
    <property type="entry name" value="Condensation"/>
    <property type="match status" value="5"/>
</dbReference>
<dbReference type="Gene3D" id="1.10.1200.10">
    <property type="entry name" value="ACP-like"/>
    <property type="match status" value="4"/>
</dbReference>
<keyword evidence="5" id="KW-0436">Ligase</keyword>
<dbReference type="InterPro" id="IPR020845">
    <property type="entry name" value="AMP-binding_CS"/>
</dbReference>
<dbReference type="PANTHER" id="PTHR45527:SF1">
    <property type="entry name" value="FATTY ACID SYNTHASE"/>
    <property type="match status" value="1"/>
</dbReference>
<dbReference type="PANTHER" id="PTHR45527">
    <property type="entry name" value="NONRIBOSOMAL PEPTIDE SYNTHETASE"/>
    <property type="match status" value="1"/>
</dbReference>
<sequence>MSLPQGVRFRLTDGQRGIWYAVQGDSANPLFGLAERVDIQGPVDTGLFEAALRRVVDETEALRVSFGEDADGPYQVVAPGLDWPFHLVDVSGQDDPEAAVRDWTSADQRRPVDLTAGPLFTFALFRLAEDRYVWYQRHHHIALDGLSVGMVARRVAAGYSAASAGERCPESGHGGLRELIEADAAYGGSEEIARDRGYWAEQLADRPEAHGLTAQPTRYPDGPLLRVASTLEPAAVESIRSLAREAGTAWPTVAVAAQALYLHRITGRTDVVLALPVAARPGGDAANVPGMVSNLVPLRLSVRPGDTVAELLGQVSRRMRGALRHQRYRYEELRRDVGALADGRRLVGPRVNIIMFDYDLDFGGHPGVVHNLTIGHDDDLTVVVDNRAGDGGLRVELNASPELYSAAEVERHGERLTGLMRALGAGAPDRPLGTLDIATEAERRQVLADFDGDAAQAATAAHSAKLDGDGADGDGAATATLTELFEARVRECPDAPAVSLGADTLTYADLNARANALARLLVARGAGPGRFVGLVLPRSIDLVVALLAVVKSGAAYVPIDSAYPADRIAYTISDVDLTLLVTDTRVEVALPEGVARVVLGDEEVRARLAALPGTDLTDADRPSPLLPVAPAYVIYTSGSTGRPKGVVVSHRNVVRLFAATGRWFPFGADEVWTLFHSYAFDFSVWELWGPLLHGGRLVVVPFEVSRSPERFLRLLADERVTFLNQTPSAFYQLVNADREDPATGDRLALRHVVFGGEALDLGRLADWYERHGAGARCAPRLVNMYGITETTVHVSYLALDPGLAAAGAGSLIGGSIPDLRVRVLDGALRPAPPGVAGEMYVAGAGVAQGYLKRPGLSASRFVADPFAGDGSRLYRTGDLARWNADGLLEYLGRADDQVKIRGFRIETGEIAAALSACQGVADCAVVARDDRGGERRLVAYVVPQAPGEGLDSGLLRKKLGESLPDYMLPAAFVTLPALPLTPSGKLDTRALPEPEVAGGAAGRDARTPGEQVLAGLFAEVLGVPRVGVDDNFFALGGHSLAATRLAGRARSVLGVELAVHEVFDRPTVAALAELLDTARTARTALVPVDRPEPMPLSFAQARLWFLDRLDGPNPTYNIPFLLRMSGDLDVAALRAALRDVLLRHESLRTVFPDTAGEPRQHLVAAEELPPLPYASEVTAADLPAALAAAASHSFRLATELPLRAELFHLGGGEHVLSVVVHHIAGDGWSLAPLVRDLSAAYTAHCDGRAPGWEPLPVTYADYTLWQRSLLGEDSDETSPLARQLAYWKSALAGLPEELALSTDRPRPAVASHRGAVLDCEIGPGLHRELLAVAHAGGASVFMVLQAALAVMLSKLGAGDDIPVGSPIAGRTDEALDDMVGFFVNTLVLRTDTSGRPTFTDLVDRVRRADLAAYAHQDVPFERLVEVLNPDRSRSRHPLFQILLSMQDHPDRTLDLPGLTASVAPGDLTIAKFDLQFDFQERRDEAGAPAGIGGQVLYATDLYDAGTVRRMVGRFLKVLESAVARPGTSIAEIDVLAPEETRRLAVEWAGPVREVPALTGSVPARFAERVAAAPDATALIAADGTEIGYRELETRANRLAHRLLAAGAGPEARVAVLQQRSVELVVSLLAVLKAGAAYVPLDSRAPQSRWEQVMERTEPSVLLVDRAQPDLEFSHRATTVVVDGDLDGLADITDLTGDPDQPPVVAVHPERLAYVMFTSGSTGRPKGVAVTHRDLLAFALDGCFAADAHRRVLLHAPHAFDAANYELWVPLLTGGTVVIAPPQDMDVRTLRRMIAEHGITGLHLTAGLFRVVAENDLDCLAGVRELLAGGDIVPGTAVRALLDRFPGMVFKDTYGPTETTSFATFHRVTSADRVPDVVPIGAPLDNTRAHVLDGQLRRVPPGVVGELYIAGEGLARGYWRAPALSAERFVADPYGPAGSRMYRVGDLARWTGEGVLEFAGRADDQVKIRGFRIEPGEVEAAVARRPGVASAAVMVREDRPGDKRLVAYAVPAPGHRLDTSALRDQLAEELPDYLVPSAVLALDTLPLTPNGKLDRKALPEPELTGEGAGRPPRTPQEQVLCGLFAEILELASVSVDDNFFSLGGHSLLATRLVLRIQAVLGVDVAVRDLFDAPTVAEMARLVDRATGARTPLTPRERPEAVPLAYPQRGLWFINQMDHADGTYNLGVSLRFTGRLDRGALYTALHDVIARHESLRTLFPDRDGVPSQVVLDADEAQAEVQVSEVAEERLDEALSKVARRGFDLGSELPIRADLLVLSPTEHVFLIVVHHIVADGWSFGPLVDDLVAAYTARRTGSAPTWRPLPVQYADYTLWQAELLGAEDDPESLLGRQLDYWKQTLAGLPEQLELPTDRPRPAVLSNEGDRLPLSLSPELHTALTDIARSSGASLFMVVQAGLVGLLSRLGAGEDIPIGTAIAGRNDESLVDGIGFFVNTLVLRNDVSGDPTFRQLVERVREADLAAYAHQEVPFDLLVETLSPDRSLSRHPLFQTMLTFENIPELKLRFPGLDTRLHPANNRTAKFDLDFAIGETFDAGGAPAGMTGTLVYNTDLYDRAGAQTLADRLVRFLETVAANPAVRVTQIDLLSEAERRRVLVEWNGDADGEVVATLPELFEARVRECPGARAVSLGGDGLTYRELNARANALARLLVEEGAGPGRFVGLVLPRSVDLVVALLAVVKSGAAYVPIDPSYPADRIAYTVSDVDLALVVTDTRVEVPLPEGVARVVLGDEAVAGRLAGLPGTDLTDADRIAPLVPAAPAYVIYTSGSTGRPKGVVVSHTNVVRLFEHTRQWFAFGPDDVWTLFHSYAFDFSVWELWGPLLHGGRLVVVPFDVSRAPERFLRLLADEGVTFLNQTPSAFYQLVHADREDPGTGDRLALRHVVFGGEALDLGRLTDWYERHGAGAACAPLLVNMYGITETTVHVSHLPLNAELAASGAGSLIGRGLPDLRIYVLDGALRPVPPGVAGEMYVAGGGVAQGYLKRPGLSASRFVADPFAGDGSRMYRTGDLARWTADGLLEYLGRADDQVKIRGFRIETGEIAAVLSACQGVADCAVVARDDRSGERRLVAYVVPQDPGEAPEPGLLRDTLAASLPDYMLPSAFVVLDALPLNASGKLDRKALPAPEYAPASAGRAAGTPREEILCGLFADVLGVPAVGVDDNFFDLGGHSLLAARIVNRIRSVLAVELSVRTLFEAPTVAALARTLGGEAAARLPLTARERPEVLPLSSAQRRLWFLGRMEGPSATYNVPVVLRLSGALDRAALELALSDLIGRHESLRTVFPETDGSPRQQVWDPDAVRVPLTVVETTEAALPEQLRATATRGFDLTVQLPLRTTLFVLGESEYVLAVVIHHIATDGWSTAPLVRDLSAAYAARCDGRAPAWAPLPLSYADYTLWQRDHLGDEDDPQSLASRQLAYWRQALAGLPDELTLPTDRPRPAVAGHRGRTLDFALEPGLHDRLTALARARGVSTFMVLQSALALLLTKLGAGEDIPVGSPVAGRSDQALEDLIGVFLNTLVLRTDTSGDPTFDQLLDRVRRTALDAYAHQDIPFERLVEVVDPERSLARHPLFQVMLMVQNMPAAETALGGLTLRPELVDLGVAKVDLSFAFGERPERPGALSGVCEYSTELFDADSVETLVRRLIEVLEAVTGDPGLRISEVDVLSAAERERVLVEWNDTARPLPARRVHELYAAQAGRTPSAVAVVSGGVELTYAQLDERANRLATLLTARGVGPERLVAVALPRSADLLVALLAVLKTGAAYLPLDPEHPKDRIGYTLQDARPALALVTTGTAPLLTAGGGDGGGQDPADRSGEAAATGGAVGGGAATGGVASGDAVTGDAVTGGVPALVLDDPATVAELAAAPTAAPGVVCSPDHPAYVIYTSGSTGRPKGVVVPHGALSNFLDDMAERFGLGAADRLLAVTTVSFDIAALELYLPLLCGAGVVIADRDTVRDPAALLRMAEDTGAGIVQATPSLWQAMVTASPEGVRGLRVLVGGEALPEALAARLRTSAAGLTNLYGPTETTIWSTAADLTDGHGVPSIGTPIANTQVYVLDDRLRPVAPGVPGELYIAGAGVVRGYHNRPALTAERFVACPFGGPGERMYRTGDIVRRTADGRLEFSGRADHQVKVRGFRIELGEIETVLTAHEAVGQAVALARADQGDSARLVAYVVPRTPGEALDPGLLRTTLGESLPEYMIPSAFVVLDRLPLTPNGKLDRKALPAPSFGAAADSRPPRNPVEETLCAVFAEVLRLSSVGIDDSFFELGGDSIVSMQLIARARAAGLVLAVNDVFEHKTVAGLAAVAEVLDDAVSREPDNPVGEFAATPIMHWLRERGGAIDSFSQPMLVRTPAGLDLATLTTALQALHDRHDVLRARLIEDDEGNWRLSVPPAGAVSCADRVRRVGLAEAAAGDLAPQLDRALTEARAELAPRDGEMVRAVWFDAGPGRPGRLLLVAHHLVVDGVSWRILLRDLADIATAVAAGREPELTPVGTSVRRWSEQLAAEVRRPERRAELPLWTDILFAPDAQLGAPDALSGGATDAQPGGATSAPGHDPAGPVGRVTMTLPVARTAPLLGQVPSVFHCGVDDVLLSALALAVADRRRRLGSAATSVLVAVEGHGRDESVGGVDLSRTVGWFTSLHPVRLDPGQVQWGDLWSGGPATGRVVKRIKEQLRAVPGTGIGYGLLRHLDPETAAELAGPAVPRIGFNYLGRVEFHDGPGGDWRPASEALGLDLGADGPGTPYGLELNAVTIDRPGGPELMVTWTYALDVLSEAEVREVGEAWLRALEGMALHAAGPGAGGHTPSDLALSDLEQEEIELLEDEW</sequence>
<dbReference type="Pfam" id="PF00550">
    <property type="entry name" value="PP-binding"/>
    <property type="match status" value="4"/>
</dbReference>
<dbReference type="InterPro" id="IPR023213">
    <property type="entry name" value="CAT-like_dom_sf"/>
</dbReference>
<dbReference type="CDD" id="cd12117">
    <property type="entry name" value="A_NRPS_Srf_like"/>
    <property type="match status" value="1"/>
</dbReference>
<dbReference type="GO" id="GO:0043041">
    <property type="term" value="P:amino acid activation for nonribosomal peptide biosynthetic process"/>
    <property type="evidence" value="ECO:0007669"/>
    <property type="project" value="TreeGrafter"/>
</dbReference>
<dbReference type="InterPro" id="IPR010071">
    <property type="entry name" value="AA_adenyl_dom"/>
</dbReference>
<keyword evidence="4" id="KW-0597">Phosphoprotein</keyword>
<feature type="region of interest" description="Disordered" evidence="8">
    <location>
        <begin position="3809"/>
        <end position="3833"/>
    </location>
</feature>
<dbReference type="eggNOG" id="COG1020">
    <property type="taxonomic scope" value="Bacteria"/>
</dbReference>
<dbReference type="GO" id="GO:0044550">
    <property type="term" value="P:secondary metabolite biosynthetic process"/>
    <property type="evidence" value="ECO:0007669"/>
    <property type="project" value="UniProtKB-ARBA"/>
</dbReference>
<dbReference type="GO" id="GO:0016874">
    <property type="term" value="F:ligase activity"/>
    <property type="evidence" value="ECO:0007669"/>
    <property type="project" value="UniProtKB-KW"/>
</dbReference>
<dbReference type="NCBIfam" id="TIGR01720">
    <property type="entry name" value="NRPS-para261"/>
    <property type="match status" value="1"/>
</dbReference>
<dbReference type="FunFam" id="3.40.50.980:FF:000001">
    <property type="entry name" value="Non-ribosomal peptide synthetase"/>
    <property type="match status" value="3"/>
</dbReference>
<dbReference type="InterPro" id="IPR020806">
    <property type="entry name" value="PKS_PP-bd"/>
</dbReference>
<dbReference type="InterPro" id="IPR042099">
    <property type="entry name" value="ANL_N_sf"/>
</dbReference>
<organism evidence="10 11">
    <name type="scientific">Streptomyces violaceusniger (strain Tu 4113)</name>
    <dbReference type="NCBI Taxonomy" id="653045"/>
    <lineage>
        <taxon>Bacteria</taxon>
        <taxon>Bacillati</taxon>
        <taxon>Actinomycetota</taxon>
        <taxon>Actinomycetes</taxon>
        <taxon>Kitasatosporales</taxon>
        <taxon>Streptomycetaceae</taxon>
        <taxon>Streptomyces</taxon>
        <taxon>Streptomyces violaceusniger group</taxon>
    </lineage>
</organism>
<name>G2PAQ6_STRV4</name>
<dbReference type="InterPro" id="IPR006162">
    <property type="entry name" value="Ppantetheine_attach_site"/>
</dbReference>
<dbReference type="Gene3D" id="3.30.300.30">
    <property type="match status" value="4"/>
</dbReference>
<dbReference type="InterPro" id="IPR009081">
    <property type="entry name" value="PP-bd_ACP"/>
</dbReference>
<proteinExistence type="inferred from homology"/>
<dbReference type="Gene3D" id="3.30.559.30">
    <property type="entry name" value="Nonribosomal peptide synthetase, condensation domain"/>
    <property type="match status" value="5"/>
</dbReference>
<dbReference type="FunFam" id="2.30.38.10:FF:000001">
    <property type="entry name" value="Non-ribosomal peptide synthetase PvdI"/>
    <property type="match status" value="4"/>
</dbReference>
<dbReference type="GO" id="GO:0072330">
    <property type="term" value="P:monocarboxylic acid biosynthetic process"/>
    <property type="evidence" value="ECO:0007669"/>
    <property type="project" value="UniProtKB-ARBA"/>
</dbReference>
<keyword evidence="6" id="KW-0677">Repeat</keyword>
<dbReference type="InterPro" id="IPR045851">
    <property type="entry name" value="AMP-bd_C_sf"/>
</dbReference>
<evidence type="ECO:0000256" key="5">
    <source>
        <dbReference type="ARBA" id="ARBA00022598"/>
    </source>
</evidence>
<dbReference type="FunFam" id="1.10.1200.10:FF:000005">
    <property type="entry name" value="Nonribosomal peptide synthetase 1"/>
    <property type="match status" value="1"/>
</dbReference>
<accession>G2PAQ6</accession>
<dbReference type="FunFam" id="1.10.1200.10:FF:000016">
    <property type="entry name" value="Non-ribosomal peptide synthase"/>
    <property type="match status" value="3"/>
</dbReference>
<dbReference type="NCBIfam" id="NF003417">
    <property type="entry name" value="PRK04813.1"/>
    <property type="match status" value="5"/>
</dbReference>
<feature type="region of interest" description="Disordered" evidence="8">
    <location>
        <begin position="4545"/>
        <end position="4573"/>
    </location>
</feature>
<reference evidence="10" key="1">
    <citation type="submission" date="2011-08" db="EMBL/GenBank/DDBJ databases">
        <title>Complete sequence of chromosome of Streptomyces violaceusniger Tu 4113.</title>
        <authorList>
            <consortium name="US DOE Joint Genome Institute"/>
            <person name="Lucas S."/>
            <person name="Han J."/>
            <person name="Lapidus A."/>
            <person name="Cheng J.-F."/>
            <person name="Goodwin L."/>
            <person name="Pitluck S."/>
            <person name="Peters L."/>
            <person name="Ivanova N."/>
            <person name="Daligault H."/>
            <person name="Detter J.C."/>
            <person name="Han C."/>
            <person name="Tapia R."/>
            <person name="Land M."/>
            <person name="Hauser L."/>
            <person name="Kyrpides N."/>
            <person name="Ivanova N."/>
            <person name="Pagani I."/>
            <person name="Hagen A."/>
            <person name="Katz L."/>
            <person name="Fiedler H.-P."/>
            <person name="Keasling J."/>
            <person name="Fortman J."/>
            <person name="Woyke T."/>
        </authorList>
    </citation>
    <scope>NUCLEOTIDE SEQUENCE [LARGE SCALE GENOMIC DNA]</scope>
    <source>
        <strain evidence="10">Tu 4113</strain>
    </source>
</reference>
<dbReference type="InterPro" id="IPR000873">
    <property type="entry name" value="AMP-dep_synth/lig_dom"/>
</dbReference>
<gene>
    <name evidence="10" type="ORF">Strvi_8778</name>
</gene>
<feature type="domain" description="Carrier" evidence="9">
    <location>
        <begin position="3148"/>
        <end position="3223"/>
    </location>
</feature>
<dbReference type="FunFam" id="3.40.50.980:FF:000002">
    <property type="entry name" value="Enterobactin synthetase component F"/>
    <property type="match status" value="2"/>
</dbReference>
<evidence type="ECO:0000256" key="3">
    <source>
        <dbReference type="ARBA" id="ARBA00022450"/>
    </source>
</evidence>
<evidence type="ECO:0000259" key="9">
    <source>
        <dbReference type="PROSITE" id="PS50075"/>
    </source>
</evidence>
<comment type="cofactor">
    <cofactor evidence="1">
        <name>pantetheine 4'-phosphate</name>
        <dbReference type="ChEBI" id="CHEBI:47942"/>
    </cofactor>
</comment>
<dbReference type="Pfam" id="PF13193">
    <property type="entry name" value="AMP-binding_C"/>
    <property type="match status" value="4"/>
</dbReference>
<evidence type="ECO:0000256" key="1">
    <source>
        <dbReference type="ARBA" id="ARBA00001957"/>
    </source>
</evidence>
<dbReference type="Pfam" id="PF00501">
    <property type="entry name" value="AMP-binding"/>
    <property type="match status" value="4"/>
</dbReference>
<dbReference type="FunFam" id="3.40.50.12780:FF:000012">
    <property type="entry name" value="Non-ribosomal peptide synthetase"/>
    <property type="match status" value="2"/>
</dbReference>
<dbReference type="FunFam" id="3.30.300.30:FF:000010">
    <property type="entry name" value="Enterobactin synthetase component F"/>
    <property type="match status" value="4"/>
</dbReference>
<dbReference type="InterPro" id="IPR010060">
    <property type="entry name" value="NRPS_synth"/>
</dbReference>
<dbReference type="CDD" id="cd17643">
    <property type="entry name" value="A_NRPS_Cytc1-like"/>
    <property type="match status" value="2"/>
</dbReference>
<dbReference type="CDD" id="cd19540">
    <property type="entry name" value="LCL_NRPS-like"/>
    <property type="match status" value="3"/>
</dbReference>
<dbReference type="CDD" id="cd12116">
    <property type="entry name" value="A_NRPS_Ta1_like"/>
    <property type="match status" value="1"/>
</dbReference>
<dbReference type="SUPFAM" id="SSF52777">
    <property type="entry name" value="CoA-dependent acyltransferases"/>
    <property type="match status" value="10"/>
</dbReference>
<dbReference type="Gene3D" id="3.40.50.12780">
    <property type="entry name" value="N-terminal domain of ligase-like"/>
    <property type="match status" value="3"/>
</dbReference>
<dbReference type="Proteomes" id="UP000008703">
    <property type="component" value="Chromosome"/>
</dbReference>
<evidence type="ECO:0000256" key="2">
    <source>
        <dbReference type="ARBA" id="ARBA00006432"/>
    </source>
</evidence>
<evidence type="ECO:0000256" key="8">
    <source>
        <dbReference type="SAM" id="MobiDB-lite"/>
    </source>
</evidence>
<dbReference type="SUPFAM" id="SSF47336">
    <property type="entry name" value="ACP-like"/>
    <property type="match status" value="4"/>
</dbReference>
<dbReference type="GO" id="GO:0031177">
    <property type="term" value="F:phosphopantetheine binding"/>
    <property type="evidence" value="ECO:0007669"/>
    <property type="project" value="InterPro"/>
</dbReference>
<dbReference type="SMART" id="SM00823">
    <property type="entry name" value="PKS_PP"/>
    <property type="match status" value="4"/>
</dbReference>
<dbReference type="SUPFAM" id="SSF56801">
    <property type="entry name" value="Acetyl-CoA synthetase-like"/>
    <property type="match status" value="4"/>
</dbReference>
<evidence type="ECO:0000313" key="10">
    <source>
        <dbReference type="EMBL" id="AEM88082.1"/>
    </source>
</evidence>
<comment type="similarity">
    <text evidence="2">Belongs to the ATP-dependent AMP-binding enzyme family.</text>
</comment>
<dbReference type="GO" id="GO:0017000">
    <property type="term" value="P:antibiotic biosynthetic process"/>
    <property type="evidence" value="ECO:0007669"/>
    <property type="project" value="UniProtKB-KW"/>
</dbReference>
<feature type="domain" description="Carrier" evidence="9">
    <location>
        <begin position="4247"/>
        <end position="4321"/>
    </location>
</feature>
<dbReference type="NCBIfam" id="TIGR01733">
    <property type="entry name" value="AA-adenyl-dom"/>
    <property type="match status" value="4"/>
</dbReference>
<dbReference type="EMBL" id="CP002994">
    <property type="protein sequence ID" value="AEM88082.1"/>
    <property type="molecule type" value="Genomic_DNA"/>
</dbReference>
<dbReference type="Gene3D" id="3.30.559.10">
    <property type="entry name" value="Chloramphenicol acetyltransferase-like domain"/>
    <property type="match status" value="5"/>
</dbReference>
<dbReference type="FunFam" id="3.30.559.30:FF:000001">
    <property type="entry name" value="Non-ribosomal peptide synthetase"/>
    <property type="match status" value="1"/>
</dbReference>
<evidence type="ECO:0000313" key="11">
    <source>
        <dbReference type="Proteomes" id="UP000008703"/>
    </source>
</evidence>
<dbReference type="Gene3D" id="3.40.50.980">
    <property type="match status" value="3"/>
</dbReference>
<keyword evidence="7" id="KW-0045">Antibiotic biosynthesis</keyword>
<dbReference type="HOGENOM" id="CLU_000022_0_8_11"/>
<dbReference type="PROSITE" id="PS00455">
    <property type="entry name" value="AMP_BINDING"/>
    <property type="match status" value="4"/>
</dbReference>